<name>A0A1Z5KPB3_FISSO</name>
<dbReference type="PANTHER" id="PTHR11079:SF161">
    <property type="entry name" value="CMP_DCMP-TYPE DEAMINASE DOMAIN-CONTAINING PROTEIN"/>
    <property type="match status" value="1"/>
</dbReference>
<dbReference type="InterPro" id="IPR016193">
    <property type="entry name" value="Cytidine_deaminase-like"/>
</dbReference>
<dbReference type="CDD" id="cd01285">
    <property type="entry name" value="nucleoside_deaminase"/>
    <property type="match status" value="1"/>
</dbReference>
<dbReference type="Gene3D" id="3.40.140.10">
    <property type="entry name" value="Cytidine Deaminase, domain 2"/>
    <property type="match status" value="1"/>
</dbReference>
<dbReference type="OrthoDB" id="408702at2759"/>
<evidence type="ECO:0000259" key="2">
    <source>
        <dbReference type="PROSITE" id="PS51747"/>
    </source>
</evidence>
<dbReference type="GO" id="GO:0047974">
    <property type="term" value="F:guanosine deaminase activity"/>
    <property type="evidence" value="ECO:0007669"/>
    <property type="project" value="TreeGrafter"/>
</dbReference>
<reference evidence="3 4" key="1">
    <citation type="journal article" date="2015" name="Plant Cell">
        <title>Oil accumulation by the oleaginous diatom Fistulifera solaris as revealed by the genome and transcriptome.</title>
        <authorList>
            <person name="Tanaka T."/>
            <person name="Maeda Y."/>
            <person name="Veluchamy A."/>
            <person name="Tanaka M."/>
            <person name="Abida H."/>
            <person name="Marechal E."/>
            <person name="Bowler C."/>
            <person name="Muto M."/>
            <person name="Sunaga Y."/>
            <person name="Tanaka M."/>
            <person name="Yoshino T."/>
            <person name="Taniguchi T."/>
            <person name="Fukuda Y."/>
            <person name="Nemoto M."/>
            <person name="Matsumoto M."/>
            <person name="Wong P.S."/>
            <person name="Aburatani S."/>
            <person name="Fujibuchi W."/>
        </authorList>
    </citation>
    <scope>NUCLEOTIDE SEQUENCE [LARGE SCALE GENOMIC DNA]</scope>
    <source>
        <strain evidence="3 4">JPCC DA0580</strain>
    </source>
</reference>
<dbReference type="EMBL" id="BDSP01000266">
    <property type="protein sequence ID" value="GAX28119.1"/>
    <property type="molecule type" value="Genomic_DNA"/>
</dbReference>
<keyword evidence="1" id="KW-0472">Membrane</keyword>
<gene>
    <name evidence="3" type="ORF">FisN_6Lh064</name>
</gene>
<sequence length="228" mass="25426">MTSNRSQTWTLAATGVAALGVSYYYYCYWWKNRQERRVIIEVPKWLKQYEASLANQTFQTDEELMQVAVDISQRNVESGDGGPFGCAIFCRHKKTGLSKLYSVGANRVVPLNNSTLHGETVAIQFAQKKRQSFSLSATEEVEFVLCTSCEPCAMCLGATFWSGVSEMICSATKDDAEAIGFDEGPVFPESYQKLEQIGMKVKKMVLREQGKKVLDDYAKTGIIYNGAA</sequence>
<feature type="transmembrane region" description="Helical" evidence="1">
    <location>
        <begin position="6"/>
        <end position="27"/>
    </location>
</feature>
<keyword evidence="1" id="KW-0812">Transmembrane</keyword>
<dbReference type="PANTHER" id="PTHR11079">
    <property type="entry name" value="CYTOSINE DEAMINASE FAMILY MEMBER"/>
    <property type="match status" value="1"/>
</dbReference>
<dbReference type="Proteomes" id="UP000198406">
    <property type="component" value="Unassembled WGS sequence"/>
</dbReference>
<dbReference type="GO" id="GO:0006152">
    <property type="term" value="P:purine nucleoside catabolic process"/>
    <property type="evidence" value="ECO:0007669"/>
    <property type="project" value="TreeGrafter"/>
</dbReference>
<dbReference type="InterPro" id="IPR002125">
    <property type="entry name" value="CMP_dCMP_dom"/>
</dbReference>
<evidence type="ECO:0000256" key="1">
    <source>
        <dbReference type="SAM" id="Phobius"/>
    </source>
</evidence>
<keyword evidence="4" id="KW-1185">Reference proteome</keyword>
<evidence type="ECO:0000313" key="4">
    <source>
        <dbReference type="Proteomes" id="UP000198406"/>
    </source>
</evidence>
<organism evidence="3 4">
    <name type="scientific">Fistulifera solaris</name>
    <name type="common">Oleaginous diatom</name>
    <dbReference type="NCBI Taxonomy" id="1519565"/>
    <lineage>
        <taxon>Eukaryota</taxon>
        <taxon>Sar</taxon>
        <taxon>Stramenopiles</taxon>
        <taxon>Ochrophyta</taxon>
        <taxon>Bacillariophyta</taxon>
        <taxon>Bacillariophyceae</taxon>
        <taxon>Bacillariophycidae</taxon>
        <taxon>Naviculales</taxon>
        <taxon>Naviculaceae</taxon>
        <taxon>Fistulifera</taxon>
    </lineage>
</organism>
<accession>A0A1Z5KPB3</accession>
<protein>
    <recommendedName>
        <fullName evidence="2">CMP/dCMP-type deaminase domain-containing protein</fullName>
    </recommendedName>
</protein>
<dbReference type="PROSITE" id="PS51747">
    <property type="entry name" value="CYT_DCMP_DEAMINASES_2"/>
    <property type="match status" value="1"/>
</dbReference>
<dbReference type="Pfam" id="PF00383">
    <property type="entry name" value="dCMP_cyt_deam_1"/>
    <property type="match status" value="1"/>
</dbReference>
<comment type="caution">
    <text evidence="3">The sequence shown here is derived from an EMBL/GenBank/DDBJ whole genome shotgun (WGS) entry which is preliminary data.</text>
</comment>
<dbReference type="InParanoid" id="A0A1Z5KPB3"/>
<evidence type="ECO:0000313" key="3">
    <source>
        <dbReference type="EMBL" id="GAX28119.1"/>
    </source>
</evidence>
<feature type="domain" description="CMP/dCMP-type deaminase" evidence="2">
    <location>
        <begin position="59"/>
        <end position="194"/>
    </location>
</feature>
<proteinExistence type="predicted"/>
<dbReference type="SUPFAM" id="SSF53927">
    <property type="entry name" value="Cytidine deaminase-like"/>
    <property type="match status" value="1"/>
</dbReference>
<dbReference type="AlphaFoldDB" id="A0A1Z5KPB3"/>
<keyword evidence="1" id="KW-1133">Transmembrane helix</keyword>